<dbReference type="AlphaFoldDB" id="A0A9E4ZK18"/>
<evidence type="ECO:0000259" key="2">
    <source>
        <dbReference type="PROSITE" id="PS50093"/>
    </source>
</evidence>
<proteinExistence type="predicted"/>
<dbReference type="PROSITE" id="PS50093">
    <property type="entry name" value="PKD"/>
    <property type="match status" value="1"/>
</dbReference>
<dbReference type="InterPro" id="IPR000601">
    <property type="entry name" value="PKD_dom"/>
</dbReference>
<evidence type="ECO:0000313" key="4">
    <source>
        <dbReference type="Proteomes" id="UP001056766"/>
    </source>
</evidence>
<dbReference type="SUPFAM" id="SSF49299">
    <property type="entry name" value="PKD domain"/>
    <property type="match status" value="2"/>
</dbReference>
<dbReference type="Pfam" id="PF09136">
    <property type="entry name" value="Glucodextran_B"/>
    <property type="match status" value="1"/>
</dbReference>
<feature type="domain" description="PKD" evidence="2">
    <location>
        <begin position="185"/>
        <end position="241"/>
    </location>
</feature>
<dbReference type="FunFam" id="2.60.40.10:FF:000270">
    <property type="entry name" value="Cell surface protein"/>
    <property type="match status" value="1"/>
</dbReference>
<dbReference type="Proteomes" id="UP001056766">
    <property type="component" value="Unassembled WGS sequence"/>
</dbReference>
<organism evidence="3 4">
    <name type="scientific">Methanococcoides seepicolus</name>
    <dbReference type="NCBI Taxonomy" id="2828780"/>
    <lineage>
        <taxon>Archaea</taxon>
        <taxon>Methanobacteriati</taxon>
        <taxon>Methanobacteriota</taxon>
        <taxon>Stenosarchaea group</taxon>
        <taxon>Methanomicrobia</taxon>
        <taxon>Methanosarcinales</taxon>
        <taxon>Methanosarcinaceae</taxon>
        <taxon>Methanococcoides</taxon>
    </lineage>
</organism>
<evidence type="ECO:0000256" key="1">
    <source>
        <dbReference type="SAM" id="MobiDB-lite"/>
    </source>
</evidence>
<keyword evidence="4" id="KW-1185">Reference proteome</keyword>
<dbReference type="CDD" id="cd00146">
    <property type="entry name" value="PKD"/>
    <property type="match status" value="1"/>
</dbReference>
<gene>
    <name evidence="3" type="ORF">KDK67_12650</name>
</gene>
<dbReference type="Gene3D" id="2.170.130.30">
    <property type="match status" value="1"/>
</dbReference>
<feature type="region of interest" description="Disordered" evidence="1">
    <location>
        <begin position="739"/>
        <end position="817"/>
    </location>
</feature>
<name>A0A9E4ZK18_9EURY</name>
<reference evidence="3" key="2">
    <citation type="submission" date="2021-04" db="EMBL/GenBank/DDBJ databases">
        <authorList>
            <person name="Dong X."/>
        </authorList>
    </citation>
    <scope>NUCLEOTIDE SEQUENCE</scope>
    <source>
        <strain evidence="3">LLY</strain>
    </source>
</reference>
<dbReference type="EMBL" id="JAGSOI010000077">
    <property type="protein sequence ID" value="MCM1987814.1"/>
    <property type="molecule type" value="Genomic_DNA"/>
</dbReference>
<dbReference type="RefSeq" id="WP_250869171.1">
    <property type="nucleotide sequence ID" value="NZ_JAGSOI010000077.1"/>
</dbReference>
<sequence length="839" mass="90973">MERNKTNVFFNKITIILLTLMLLSIPAAASTGNEITATQSLSASTANPGDTIDVTVQWTTNTNVTAPTYQADVPDGWTVSWQKDYIAEFKSNTSEWIWSSEYPAGFTRSITYQLEIPESTFGGTYTITGAASGYEITPIATTGQTQLTVTGPTPPLPEADFEVNATSGIEPLTVQFNDLSTNTDTWAWDFNNDSIIDSTEQNPVYEFTNPGIYTVSLKANNSYGEDTETKEDLITVSRDTVEVYSGTVSLYPDERTALGALNGTGMEIGFADNGMVDSIGGYAADWDNESNYWHLYLNGAYSMTGVAETVVEHGDVVELILASDDPVTWALNEWDVKATVTINVIDKISPVATLISITPNPAAEGEEVTFNGSGEDDDGAVVGYNWTSSIDGPLSTSDNFSTSDLSIGTHTIYFKVQNDIGHWSYEVQDTLKIIDDIAPVVTIDEVATPTNVNNIMITGTFVEKHLDQITVNGINATIGDGTYSANLTLEEGINTIEVIATDTTGNTDTETTQIVLDTIAPVIYSTFTHNSTHGMVDVTSSENIAELEVNVNPNPIVIVPNGDLMWTGSFLLDGENTFNVSVTGTDTAGNIGMSNYTAIIRTVEFVNGTVEFNNSTLGTSIAFNAANITSASIVVTESMEPMANLTDEYVGFHFINVELDSNLTEKMENATIRIPIPEDFPETINKHDVSIRYYNETTSEWEPLDNETQVVVIGDKEFWVVEVSHFSIYAAIADVPEEPAEVPETPRHSSGGGSSSRASIISSITEITDTEEEVQAQDKEESTPSGDQTTSVESETTAPSVESETEDNEENARNVPMMDGVLGTCAIVVVGMYLRRRKD</sequence>
<dbReference type="Pfam" id="PF00801">
    <property type="entry name" value="PKD"/>
    <property type="match status" value="1"/>
</dbReference>
<feature type="compositionally biased region" description="Low complexity" evidence="1">
    <location>
        <begin position="755"/>
        <end position="764"/>
    </location>
</feature>
<accession>A0A9E4ZK18</accession>
<dbReference type="PANTHER" id="PTHR36842">
    <property type="entry name" value="PROTEIN TOLB HOMOLOG"/>
    <property type="match status" value="1"/>
</dbReference>
<dbReference type="Pfam" id="PF18911">
    <property type="entry name" value="PKD_4"/>
    <property type="match status" value="1"/>
</dbReference>
<protein>
    <submittedName>
        <fullName evidence="3">DUF4430 domain-containing protein</fullName>
    </submittedName>
</protein>
<dbReference type="Gene3D" id="2.60.40.10">
    <property type="entry name" value="Immunoglobulins"/>
    <property type="match status" value="3"/>
</dbReference>
<reference evidence="3" key="1">
    <citation type="journal article" date="2021" name="mSystems">
        <title>Bacteria and Archaea Synergistically Convert Glycine Betaine to Biogenic Methane in the Formosa Cold Seep of the South China Sea.</title>
        <authorList>
            <person name="Li L."/>
            <person name="Zhang W."/>
            <person name="Zhang S."/>
            <person name="Song L."/>
            <person name="Sun Q."/>
            <person name="Zhang H."/>
            <person name="Xiang H."/>
            <person name="Dong X."/>
        </authorList>
    </citation>
    <scope>NUCLEOTIDE SEQUENCE</scope>
    <source>
        <strain evidence="3">LLY</strain>
    </source>
</reference>
<feature type="compositionally biased region" description="Polar residues" evidence="1">
    <location>
        <begin position="783"/>
        <end position="802"/>
    </location>
</feature>
<comment type="caution">
    <text evidence="3">The sequence shown here is derived from an EMBL/GenBank/DDBJ whole genome shotgun (WGS) entry which is preliminary data.</text>
</comment>
<evidence type="ECO:0000313" key="3">
    <source>
        <dbReference type="EMBL" id="MCM1987814.1"/>
    </source>
</evidence>
<dbReference type="InterPro" id="IPR027954">
    <property type="entry name" value="Transcobalamin-like_C"/>
</dbReference>
<dbReference type="InterPro" id="IPR022409">
    <property type="entry name" value="PKD/Chitinase_dom"/>
</dbReference>
<dbReference type="Pfam" id="PF14478">
    <property type="entry name" value="DUF4430"/>
    <property type="match status" value="1"/>
</dbReference>
<dbReference type="InterPro" id="IPR013783">
    <property type="entry name" value="Ig-like_fold"/>
</dbReference>
<dbReference type="PANTHER" id="PTHR36842:SF1">
    <property type="entry name" value="PROTEIN TOLB"/>
    <property type="match status" value="1"/>
</dbReference>
<dbReference type="InterPro" id="IPR035986">
    <property type="entry name" value="PKD_dom_sf"/>
</dbReference>
<dbReference type="SMART" id="SM00089">
    <property type="entry name" value="PKD"/>
    <property type="match status" value="2"/>
</dbReference>